<dbReference type="GO" id="GO:0003690">
    <property type="term" value="F:double-stranded DNA binding"/>
    <property type="evidence" value="ECO:0007669"/>
    <property type="project" value="TreeGrafter"/>
</dbReference>
<dbReference type="PANTHER" id="PTHR46060:SF2">
    <property type="entry name" value="HISTONE-LYSINE N-METHYLTRANSFERASE SETMAR"/>
    <property type="match status" value="1"/>
</dbReference>
<name>A0A026W809_OOCBI</name>
<dbReference type="AlphaFoldDB" id="A0A026W809"/>
<dbReference type="GO" id="GO:0035861">
    <property type="term" value="C:site of double-strand break"/>
    <property type="evidence" value="ECO:0007669"/>
    <property type="project" value="TreeGrafter"/>
</dbReference>
<dbReference type="EMBL" id="KK107347">
    <property type="protein sequence ID" value="EZA52242.1"/>
    <property type="molecule type" value="Genomic_DNA"/>
</dbReference>
<dbReference type="GO" id="GO:0044547">
    <property type="term" value="F:DNA topoisomerase binding"/>
    <property type="evidence" value="ECO:0007669"/>
    <property type="project" value="TreeGrafter"/>
</dbReference>
<dbReference type="PANTHER" id="PTHR46060">
    <property type="entry name" value="MARINER MOS1 TRANSPOSASE-LIKE PROTEIN"/>
    <property type="match status" value="1"/>
</dbReference>
<dbReference type="InterPro" id="IPR041426">
    <property type="entry name" value="Mos1_HTH"/>
</dbReference>
<dbReference type="GO" id="GO:0005634">
    <property type="term" value="C:nucleus"/>
    <property type="evidence" value="ECO:0007669"/>
    <property type="project" value="TreeGrafter"/>
</dbReference>
<dbReference type="GO" id="GO:0031297">
    <property type="term" value="P:replication fork processing"/>
    <property type="evidence" value="ECO:0007669"/>
    <property type="project" value="TreeGrafter"/>
</dbReference>
<dbReference type="InterPro" id="IPR052709">
    <property type="entry name" value="Transposase-MT_Hybrid"/>
</dbReference>
<keyword evidence="2" id="KW-0808">Transferase</keyword>
<dbReference type="GO" id="GO:0032259">
    <property type="term" value="P:methylation"/>
    <property type="evidence" value="ECO:0007669"/>
    <property type="project" value="UniProtKB-KW"/>
</dbReference>
<evidence type="ECO:0000259" key="1">
    <source>
        <dbReference type="Pfam" id="PF17906"/>
    </source>
</evidence>
<dbReference type="STRING" id="2015173.A0A026W809"/>
<keyword evidence="3" id="KW-1185">Reference proteome</keyword>
<dbReference type="GO" id="GO:0003697">
    <property type="term" value="F:single-stranded DNA binding"/>
    <property type="evidence" value="ECO:0007669"/>
    <property type="project" value="TreeGrafter"/>
</dbReference>
<dbReference type="GO" id="GO:0000793">
    <property type="term" value="C:condensed chromosome"/>
    <property type="evidence" value="ECO:0007669"/>
    <property type="project" value="TreeGrafter"/>
</dbReference>
<evidence type="ECO:0000313" key="3">
    <source>
        <dbReference type="Proteomes" id="UP000053097"/>
    </source>
</evidence>
<dbReference type="Proteomes" id="UP000053097">
    <property type="component" value="Unassembled WGS sequence"/>
</dbReference>
<feature type="domain" description="Mos1 transposase HTH" evidence="1">
    <location>
        <begin position="2"/>
        <end position="41"/>
    </location>
</feature>
<reference evidence="2 3" key="1">
    <citation type="journal article" date="2014" name="Curr. Biol.">
        <title>The genome of the clonal raider ant Cerapachys biroi.</title>
        <authorList>
            <person name="Oxley P.R."/>
            <person name="Ji L."/>
            <person name="Fetter-Pruneda I."/>
            <person name="McKenzie S.K."/>
            <person name="Li C."/>
            <person name="Hu H."/>
            <person name="Zhang G."/>
            <person name="Kronauer D.J."/>
        </authorList>
    </citation>
    <scope>NUCLEOTIDE SEQUENCE [LARGE SCALE GENOMIC DNA]</scope>
</reference>
<dbReference type="GO" id="GO:0046975">
    <property type="term" value="F:histone H3K36 methyltransferase activity"/>
    <property type="evidence" value="ECO:0007669"/>
    <property type="project" value="TreeGrafter"/>
</dbReference>
<evidence type="ECO:0000313" key="2">
    <source>
        <dbReference type="EMBL" id="EZA52242.1"/>
    </source>
</evidence>
<dbReference type="GO" id="GO:0042800">
    <property type="term" value="F:histone H3K4 methyltransferase activity"/>
    <property type="evidence" value="ECO:0007669"/>
    <property type="project" value="TreeGrafter"/>
</dbReference>
<dbReference type="OrthoDB" id="10034054at2759"/>
<protein>
    <submittedName>
        <fullName evidence="2">Histone-lysine N-methyltransferase SETMAR</fullName>
    </submittedName>
</protein>
<accession>A0A026W809</accession>
<organism evidence="2 3">
    <name type="scientific">Ooceraea biroi</name>
    <name type="common">Clonal raider ant</name>
    <name type="synonym">Cerapachys biroi</name>
    <dbReference type="NCBI Taxonomy" id="2015173"/>
    <lineage>
        <taxon>Eukaryota</taxon>
        <taxon>Metazoa</taxon>
        <taxon>Ecdysozoa</taxon>
        <taxon>Arthropoda</taxon>
        <taxon>Hexapoda</taxon>
        <taxon>Insecta</taxon>
        <taxon>Pterygota</taxon>
        <taxon>Neoptera</taxon>
        <taxon>Endopterygota</taxon>
        <taxon>Hymenoptera</taxon>
        <taxon>Apocrita</taxon>
        <taxon>Aculeata</taxon>
        <taxon>Formicoidea</taxon>
        <taxon>Formicidae</taxon>
        <taxon>Dorylinae</taxon>
        <taxon>Ooceraea</taxon>
    </lineage>
</organism>
<dbReference type="Gene3D" id="1.10.10.1450">
    <property type="match status" value="1"/>
</dbReference>
<keyword evidence="2" id="KW-0489">Methyltransferase</keyword>
<dbReference type="Pfam" id="PF17906">
    <property type="entry name" value="HTH_48"/>
    <property type="match status" value="1"/>
</dbReference>
<gene>
    <name evidence="2" type="ORF">X777_08912</name>
</gene>
<dbReference type="GO" id="GO:0000014">
    <property type="term" value="F:single-stranded DNA endodeoxyribonuclease activity"/>
    <property type="evidence" value="ECO:0007669"/>
    <property type="project" value="TreeGrafter"/>
</dbReference>
<sequence length="102" mass="11932">MYEFYKKKMMNAAKIICDAFGEAIVSIRTIKRWYTNFKRDNFDIEDKSRSGRPSTIDDDSICTVINANPRISIEEVAENLNVDKSSAYLRLRELRYVLKLDV</sequence>
<dbReference type="GO" id="GO:0000729">
    <property type="term" value="P:DNA double-strand break processing"/>
    <property type="evidence" value="ECO:0007669"/>
    <property type="project" value="TreeGrafter"/>
</dbReference>
<dbReference type="GO" id="GO:0044774">
    <property type="term" value="P:mitotic DNA integrity checkpoint signaling"/>
    <property type="evidence" value="ECO:0007669"/>
    <property type="project" value="TreeGrafter"/>
</dbReference>
<dbReference type="GO" id="GO:0015074">
    <property type="term" value="P:DNA integration"/>
    <property type="evidence" value="ECO:0007669"/>
    <property type="project" value="TreeGrafter"/>
</dbReference>
<dbReference type="GO" id="GO:0006303">
    <property type="term" value="P:double-strand break repair via nonhomologous end joining"/>
    <property type="evidence" value="ECO:0007669"/>
    <property type="project" value="TreeGrafter"/>
</dbReference>
<proteinExistence type="predicted"/>